<accession>A0A1B1TC64</accession>
<dbReference type="InterPro" id="IPR027417">
    <property type="entry name" value="P-loop_NTPase"/>
</dbReference>
<dbReference type="GO" id="GO:0005525">
    <property type="term" value="F:GTP binding"/>
    <property type="evidence" value="ECO:0007669"/>
    <property type="project" value="UniProtKB-KW"/>
</dbReference>
<dbReference type="InterPro" id="IPR052040">
    <property type="entry name" value="GTPase/Isobutyryl-CoA_mutase"/>
</dbReference>
<keyword evidence="3" id="KW-0342">GTP-binding</keyword>
<evidence type="ECO:0000256" key="2">
    <source>
        <dbReference type="ARBA" id="ARBA00022801"/>
    </source>
</evidence>
<organism evidence="5">
    <name type="scientific">uncultured Poseidoniia archaeon</name>
    <dbReference type="NCBI Taxonomy" id="1697135"/>
    <lineage>
        <taxon>Archaea</taxon>
        <taxon>Methanobacteriati</taxon>
        <taxon>Thermoplasmatota</taxon>
        <taxon>Candidatus Poseidoniia</taxon>
        <taxon>environmental samples</taxon>
    </lineage>
</organism>
<dbReference type="Gene3D" id="3.40.50.300">
    <property type="entry name" value="P-loop containing nucleotide triphosphate hydrolases"/>
    <property type="match status" value="1"/>
</dbReference>
<dbReference type="AlphaFoldDB" id="A0A1B1TC64"/>
<name>A0A1B1TC64_9ARCH</name>
<protein>
    <submittedName>
        <fullName evidence="5">LAO/AO transport system ATPase (ArgK)</fullName>
    </submittedName>
</protein>
<keyword evidence="1" id="KW-0547">Nucleotide-binding</keyword>
<reference evidence="5" key="1">
    <citation type="submission" date="2014-11" db="EMBL/GenBank/DDBJ databases">
        <authorList>
            <person name="Zhu J."/>
            <person name="Qi W."/>
            <person name="Song R."/>
        </authorList>
    </citation>
    <scope>NUCLEOTIDE SEQUENCE</scope>
</reference>
<dbReference type="SUPFAM" id="SSF52540">
    <property type="entry name" value="P-loop containing nucleoside triphosphate hydrolases"/>
    <property type="match status" value="1"/>
</dbReference>
<keyword evidence="4" id="KW-0143">Chaperone</keyword>
<evidence type="ECO:0000256" key="4">
    <source>
        <dbReference type="ARBA" id="ARBA00023186"/>
    </source>
</evidence>
<evidence type="ECO:0000256" key="3">
    <source>
        <dbReference type="ARBA" id="ARBA00023134"/>
    </source>
</evidence>
<keyword evidence="2" id="KW-0378">Hydrolase</keyword>
<dbReference type="EMBL" id="KP211856">
    <property type="protein sequence ID" value="ANV79872.1"/>
    <property type="molecule type" value="Genomic_DNA"/>
</dbReference>
<sequence length="291" mass="31308">MALGLSVESKLLNLAINGDRRSLGKILTKIESGFEPNISVQKPWTLGVTGPPGAGKSTLIGALMSRWIKKGEKIAVLAVDPSSPKSGGALLADRIRMQGSEKSDSIFIRSIASRNHPGGLSLFIGHMINVLSASGWSKIIIETVGSGQSQTRIVAFADRILLVEGPDRGDIIQAEKAGILELADIVAVNKSDMPNSELAYNSLNSSLSLDEHNSIITHLVSALNGDGIDDLLSTIDECPKSSEREILRQKERLLSFWDSRLLNYDGLNELLVNLSTGSITLDEAVDIIDKR</sequence>
<reference evidence="5" key="2">
    <citation type="journal article" date="2015" name="ISME J.">
        <title>A new class of marine Euryarchaeota group II from the Mediterranean deep chlorophyll maximum.</title>
        <authorList>
            <person name="Martin-Cuadrado A.B."/>
            <person name="Garcia-Heredia I."/>
            <person name="Molto A.G."/>
            <person name="Lopez-Ubeda R."/>
            <person name="Kimes N."/>
            <person name="Lopez-Garcia P."/>
            <person name="Moreira D."/>
            <person name="Rodriguez-Valera F."/>
        </authorList>
    </citation>
    <scope>NUCLEOTIDE SEQUENCE</scope>
</reference>
<dbReference type="GO" id="GO:0016787">
    <property type="term" value="F:hydrolase activity"/>
    <property type="evidence" value="ECO:0007669"/>
    <property type="project" value="UniProtKB-KW"/>
</dbReference>
<dbReference type="PANTHER" id="PTHR43087:SF1">
    <property type="entry name" value="LAO_AO TRANSPORT SYSTEM ATPASE"/>
    <property type="match status" value="1"/>
</dbReference>
<dbReference type="PANTHER" id="PTHR43087">
    <property type="entry name" value="LYSINE/ARGININE/ORNITHINE TRANSPORT SYSTEM KINASE"/>
    <property type="match status" value="1"/>
</dbReference>
<dbReference type="Pfam" id="PF03308">
    <property type="entry name" value="MeaB"/>
    <property type="match status" value="1"/>
</dbReference>
<proteinExistence type="predicted"/>
<evidence type="ECO:0000313" key="5">
    <source>
        <dbReference type="EMBL" id="ANV79872.1"/>
    </source>
</evidence>
<evidence type="ECO:0000256" key="1">
    <source>
        <dbReference type="ARBA" id="ARBA00022741"/>
    </source>
</evidence>